<accession>D7DVF5</accession>
<reference evidence="1 2" key="1">
    <citation type="journal article" date="2010" name="PLoS ONE">
        <title>Genome erosion in a nitrogen-fixing vertically transmitted endosymbiotic multicellular cyanobacterium.</title>
        <authorList>
            <person name="Ran L."/>
            <person name="Larsson J."/>
            <person name="Vigil-Stenman T."/>
            <person name="Nylander J.A."/>
            <person name="Ininbergs K."/>
            <person name="Zheng W.W."/>
            <person name="Lapidus A."/>
            <person name="Lowry S."/>
            <person name="Haselkorn R."/>
            <person name="Bergman B."/>
        </authorList>
    </citation>
    <scope>NUCLEOTIDE SEQUENCE [LARGE SCALE GENOMIC DNA]</scope>
    <source>
        <strain evidence="1 2">0708</strain>
    </source>
</reference>
<dbReference type="HOGENOM" id="CLU_3313625_0_0_3"/>
<dbReference type="Proteomes" id="UP000001511">
    <property type="component" value="Chromosome"/>
</dbReference>
<dbReference type="AlphaFoldDB" id="D7DVF5"/>
<organism evidence="1 2">
    <name type="scientific">Nostoc azollae (strain 0708)</name>
    <name type="common">Anabaena azollae (strain 0708)</name>
    <dbReference type="NCBI Taxonomy" id="551115"/>
    <lineage>
        <taxon>Bacteria</taxon>
        <taxon>Bacillati</taxon>
        <taxon>Cyanobacteriota</taxon>
        <taxon>Cyanophyceae</taxon>
        <taxon>Nostocales</taxon>
        <taxon>Nostocaceae</taxon>
        <taxon>Trichormus</taxon>
    </lineage>
</organism>
<sequence>MVVLSDPQNTLNITNFIKSLLFNQPQIDVEYLRIDVSKS</sequence>
<dbReference type="KEGG" id="naz:Aazo_0148"/>
<gene>
    <name evidence="1" type="ordered locus">Aazo_0148</name>
</gene>
<keyword evidence="2" id="KW-1185">Reference proteome</keyword>
<proteinExistence type="predicted"/>
<evidence type="ECO:0000313" key="1">
    <source>
        <dbReference type="EMBL" id="ADI62785.1"/>
    </source>
</evidence>
<dbReference type="EMBL" id="CP002059">
    <property type="protein sequence ID" value="ADI62785.1"/>
    <property type="molecule type" value="Genomic_DNA"/>
</dbReference>
<evidence type="ECO:0000313" key="2">
    <source>
        <dbReference type="Proteomes" id="UP000001511"/>
    </source>
</evidence>
<name>D7DVF5_NOSA0</name>
<protein>
    <submittedName>
        <fullName evidence="1">Uncharacterized protein</fullName>
    </submittedName>
</protein>
<dbReference type="STRING" id="551115.Aazo_0148"/>